<name>G3A6K6_9RALS</name>
<reference evidence="1" key="1">
    <citation type="journal article" date="2011" name="PLoS ONE">
        <title>Ralstonia syzygii, the Blood Disease Bacterium and some Asian R. solanacearum strains form a single genomic species despite divergent lifestyles.</title>
        <authorList>
            <person name="Remenant B."/>
            <person name="de Cambiaire J.C."/>
            <person name="Cellier G."/>
            <person name="Jacobs J.M."/>
            <person name="Mangenot S."/>
            <person name="Barbe V."/>
            <person name="Lajus A."/>
            <person name="Vallenet D."/>
            <person name="Medigue C."/>
            <person name="Fegan M."/>
            <person name="Allen C."/>
            <person name="Prior P."/>
        </authorList>
    </citation>
    <scope>NUCLEOTIDE SEQUENCE</scope>
    <source>
        <strain evidence="1">R24</strain>
    </source>
</reference>
<reference evidence="1" key="2">
    <citation type="submission" date="2011-04" db="EMBL/GenBank/DDBJ databases">
        <authorList>
            <person name="Genoscope - CEA"/>
        </authorList>
    </citation>
    <scope>NUCLEOTIDE SEQUENCE</scope>
    <source>
        <strain evidence="1">R24</strain>
    </source>
</reference>
<gene>
    <name evidence="1" type="ORF">RALSY_40305</name>
</gene>
<protein>
    <submittedName>
        <fullName evidence="1">Uncharacterized protein</fullName>
    </submittedName>
</protein>
<sequence>MAAKAIGVTTQALSQWPQSLPRRLEDRVVAAATRKYLAPELGRLMASAEKEGVQEGAAC</sequence>
<dbReference type="AlphaFoldDB" id="G3A6K6"/>
<evidence type="ECO:0000313" key="1">
    <source>
        <dbReference type="EMBL" id="CCA86099.1"/>
    </source>
</evidence>
<organism evidence="1">
    <name type="scientific">Ralstonia syzygii R24</name>
    <dbReference type="NCBI Taxonomy" id="907261"/>
    <lineage>
        <taxon>Bacteria</taxon>
        <taxon>Pseudomonadati</taxon>
        <taxon>Pseudomonadota</taxon>
        <taxon>Betaproteobacteria</taxon>
        <taxon>Burkholderiales</taxon>
        <taxon>Burkholderiaceae</taxon>
        <taxon>Ralstonia</taxon>
        <taxon>Ralstonia solanacearum species complex</taxon>
    </lineage>
</organism>
<dbReference type="EMBL" id="FR854089">
    <property type="protein sequence ID" value="CCA86099.1"/>
    <property type="molecule type" value="Genomic_DNA"/>
</dbReference>
<accession>G3A6K6</accession>
<proteinExistence type="predicted"/>